<name>A0A0K6S990_9ALVE</name>
<evidence type="ECO:0000313" key="1">
    <source>
        <dbReference type="EMBL" id="CUC10223.1"/>
    </source>
</evidence>
<protein>
    <submittedName>
        <fullName evidence="1">Uncharacterized protein</fullName>
    </submittedName>
</protein>
<sequence length="143" mass="16427">MFSDSYLEDGGGPTLQNEYVVHPYIDGERLGLNEQKIEVQNGLGVEPYYKMVLMRVRPKTAAMLKRSKEDPQKEGVYIDTIKRNKYLRLFMMSDRRKEGGINEMGRPGMIELKEGCDTIVQDLLLPYVDIRMEGVFSSLSREA</sequence>
<dbReference type="EMBL" id="CDMZ01003167">
    <property type="protein sequence ID" value="CUC10223.1"/>
    <property type="molecule type" value="Genomic_DNA"/>
</dbReference>
<dbReference type="VEuPathDB" id="CryptoDB:Cvel_29123"/>
<organism evidence="1">
    <name type="scientific">Chromera velia CCMP2878</name>
    <dbReference type="NCBI Taxonomy" id="1169474"/>
    <lineage>
        <taxon>Eukaryota</taxon>
        <taxon>Sar</taxon>
        <taxon>Alveolata</taxon>
        <taxon>Colpodellida</taxon>
        <taxon>Chromeraceae</taxon>
        <taxon>Chromera</taxon>
    </lineage>
</organism>
<accession>A0A0K6S990</accession>
<dbReference type="PhylomeDB" id="A0A0K6S990"/>
<dbReference type="AlphaFoldDB" id="A0A0K6S990"/>
<gene>
    <name evidence="1" type="ORF">Cvel_29123.t2.CR1</name>
</gene>
<reference evidence="1" key="1">
    <citation type="submission" date="2014-11" db="EMBL/GenBank/DDBJ databases">
        <title>Molecular phylogeny of cliff fern family Woodsiaceae with morphological implications.</title>
        <authorList>
            <person name="Shao Y.-Z."/>
            <person name="Wei R."/>
            <person name="Zhang X.-C."/>
        </authorList>
    </citation>
    <scope>NUCLEOTIDE SEQUENCE</scope>
</reference>
<proteinExistence type="predicted"/>